<comment type="caution">
    <text evidence="2">The sequence shown here is derived from an EMBL/GenBank/DDBJ whole genome shotgun (WGS) entry which is preliminary data.</text>
</comment>
<protein>
    <submittedName>
        <fullName evidence="2">ROK family protein</fullName>
    </submittedName>
</protein>
<dbReference type="OrthoDB" id="9810372at2"/>
<dbReference type="PROSITE" id="PS01125">
    <property type="entry name" value="ROK"/>
    <property type="match status" value="1"/>
</dbReference>
<evidence type="ECO:0000313" key="2">
    <source>
        <dbReference type="EMBL" id="EGD45846.1"/>
    </source>
</evidence>
<dbReference type="InterPro" id="IPR000600">
    <property type="entry name" value="ROK"/>
</dbReference>
<dbReference type="STRING" id="588581.Cpap_0215"/>
<dbReference type="InterPro" id="IPR043129">
    <property type="entry name" value="ATPase_NBD"/>
</dbReference>
<proteinExistence type="inferred from homology"/>
<name>F1TI68_9FIRM</name>
<organism evidence="2 3">
    <name type="scientific">Ruminiclostridium papyrosolvens DSM 2782</name>
    <dbReference type="NCBI Taxonomy" id="588581"/>
    <lineage>
        <taxon>Bacteria</taxon>
        <taxon>Bacillati</taxon>
        <taxon>Bacillota</taxon>
        <taxon>Clostridia</taxon>
        <taxon>Eubacteriales</taxon>
        <taxon>Oscillospiraceae</taxon>
        <taxon>Ruminiclostridium</taxon>
    </lineage>
</organism>
<reference evidence="2" key="1">
    <citation type="submission" date="2009-07" db="EMBL/GenBank/DDBJ databases">
        <authorList>
            <consortium name="US DOE Joint Genome Institute (JGI-PGF)"/>
            <person name="Lucas S."/>
            <person name="Copeland A."/>
            <person name="Lapidus A."/>
            <person name="Glavina del Rio T."/>
            <person name="Tice H."/>
            <person name="Bruce D."/>
            <person name="Goodwin L."/>
            <person name="Pitluck S."/>
            <person name="Larimer F."/>
            <person name="Land M.L."/>
            <person name="Mouttaki H."/>
            <person name="He Z."/>
            <person name="Zhou J."/>
            <person name="Hemme C.L."/>
        </authorList>
    </citation>
    <scope>NUCLEOTIDE SEQUENCE</scope>
    <source>
        <strain evidence="2">DSM 2782</strain>
    </source>
</reference>
<dbReference type="InterPro" id="IPR049874">
    <property type="entry name" value="ROK_cs"/>
</dbReference>
<evidence type="ECO:0000313" key="3">
    <source>
        <dbReference type="Proteomes" id="UP000003860"/>
    </source>
</evidence>
<dbReference type="PANTHER" id="PTHR18964:SF149">
    <property type="entry name" value="BIFUNCTIONAL UDP-N-ACETYLGLUCOSAMINE 2-EPIMERASE_N-ACETYLMANNOSAMINE KINASE"/>
    <property type="match status" value="1"/>
</dbReference>
<dbReference type="AlphaFoldDB" id="F1TI68"/>
<comment type="similarity">
    <text evidence="1">Belongs to the ROK (NagC/XylR) family.</text>
</comment>
<dbReference type="RefSeq" id="WP_004622289.1">
    <property type="nucleotide sequence ID" value="NZ_ACXX02000019.1"/>
</dbReference>
<dbReference type="SUPFAM" id="SSF53067">
    <property type="entry name" value="Actin-like ATPase domain"/>
    <property type="match status" value="1"/>
</dbReference>
<reference evidence="2" key="2">
    <citation type="submission" date="2011-01" db="EMBL/GenBank/DDBJ databases">
        <title>The Non-contiguous Finished genome of Clostridium papyrosolvens.</title>
        <authorList>
            <person name="Lucas S."/>
            <person name="Copeland A."/>
            <person name="Lapidus A."/>
            <person name="Cheng J.-F."/>
            <person name="Goodwin L."/>
            <person name="Pitluck S."/>
            <person name="Misra M."/>
            <person name="Chertkov O."/>
            <person name="Detter J.C."/>
            <person name="Han C."/>
            <person name="Tapia R."/>
            <person name="Land M."/>
            <person name="Hauser L."/>
            <person name="Kyrpides N."/>
            <person name="Ivanova N."/>
            <person name="Pagani I."/>
            <person name="Mouttaki H."/>
            <person name="He Z."/>
            <person name="Zhou J."/>
            <person name="Hemme C.L."/>
            <person name="Woyke T."/>
        </authorList>
    </citation>
    <scope>NUCLEOTIDE SEQUENCE [LARGE SCALE GENOMIC DNA]</scope>
    <source>
        <strain evidence="2">DSM 2782</strain>
    </source>
</reference>
<dbReference type="PANTHER" id="PTHR18964">
    <property type="entry name" value="ROK (REPRESSOR, ORF, KINASE) FAMILY"/>
    <property type="match status" value="1"/>
</dbReference>
<keyword evidence="3" id="KW-1185">Reference proteome</keyword>
<sequence length="325" mass="35420">MKYTIGIELGVKNIVAGILDKNGKLIRRDTVPTNKDREFQEIIKDVCTLIKKIAEDEDIEIKNIKYIGVGCPGVTDNKSGIVIKNYSLNFTNAHIRNEIQKHINLPVFVENDANCVAIAEYLLGAAYGTESSLIIKVGVGIGGGIIIDGSIYNGFNFGGTEFGHMVIEYNGRQCSCGRKGCWEQYVSGSSLINQTKQLAADNPDSILGKMVMNNVAQITELTVFEAAKAGDEMAKKLCSEFIEYFAEGLTNIVNILMPEVVIIAGPISKLGNTIVNPLVELLKDRIYSKELNLPEFKMAEMGNAGIVVGAAMLGSFKDEKLDDLV</sequence>
<dbReference type="Pfam" id="PF00480">
    <property type="entry name" value="ROK"/>
    <property type="match status" value="1"/>
</dbReference>
<dbReference type="EMBL" id="ACXX02000019">
    <property type="protein sequence ID" value="EGD45846.1"/>
    <property type="molecule type" value="Genomic_DNA"/>
</dbReference>
<gene>
    <name evidence="2" type="ORF">Cpap_0215</name>
</gene>
<dbReference type="Proteomes" id="UP000003860">
    <property type="component" value="Unassembled WGS sequence"/>
</dbReference>
<evidence type="ECO:0000256" key="1">
    <source>
        <dbReference type="ARBA" id="ARBA00006479"/>
    </source>
</evidence>
<dbReference type="Gene3D" id="3.30.420.40">
    <property type="match status" value="2"/>
</dbReference>
<accession>F1TI68</accession>
<dbReference type="eggNOG" id="COG1940">
    <property type="taxonomic scope" value="Bacteria"/>
</dbReference>